<name>A0A834W192_9FABA</name>
<gene>
    <name evidence="2" type="ORF">G2W53_037698</name>
</gene>
<evidence type="ECO:0000256" key="1">
    <source>
        <dbReference type="SAM" id="MobiDB-lite"/>
    </source>
</evidence>
<proteinExistence type="predicted"/>
<reference evidence="2" key="1">
    <citation type="submission" date="2020-09" db="EMBL/GenBank/DDBJ databases">
        <title>Genome-Enabled Discovery of Anthraquinone Biosynthesis in Senna tora.</title>
        <authorList>
            <person name="Kang S.-H."/>
            <person name="Pandey R.P."/>
            <person name="Lee C.-M."/>
            <person name="Sim J.-S."/>
            <person name="Jeong J.-T."/>
            <person name="Choi B.-S."/>
            <person name="Jung M."/>
            <person name="Ginzburg D."/>
            <person name="Zhao K."/>
            <person name="Won S.Y."/>
            <person name="Oh T.-J."/>
            <person name="Yu Y."/>
            <person name="Kim N.-H."/>
            <person name="Lee O.R."/>
            <person name="Lee T.-H."/>
            <person name="Bashyal P."/>
            <person name="Kim T.-S."/>
            <person name="Lee W.-H."/>
            <person name="Kawkins C."/>
            <person name="Kim C.-K."/>
            <person name="Kim J.S."/>
            <person name="Ahn B.O."/>
            <person name="Rhee S.Y."/>
            <person name="Sohng J.K."/>
        </authorList>
    </citation>
    <scope>NUCLEOTIDE SEQUENCE</scope>
    <source>
        <tissue evidence="2">Leaf</tissue>
    </source>
</reference>
<organism evidence="2 3">
    <name type="scientific">Senna tora</name>
    <dbReference type="NCBI Taxonomy" id="362788"/>
    <lineage>
        <taxon>Eukaryota</taxon>
        <taxon>Viridiplantae</taxon>
        <taxon>Streptophyta</taxon>
        <taxon>Embryophyta</taxon>
        <taxon>Tracheophyta</taxon>
        <taxon>Spermatophyta</taxon>
        <taxon>Magnoliopsida</taxon>
        <taxon>eudicotyledons</taxon>
        <taxon>Gunneridae</taxon>
        <taxon>Pentapetalae</taxon>
        <taxon>rosids</taxon>
        <taxon>fabids</taxon>
        <taxon>Fabales</taxon>
        <taxon>Fabaceae</taxon>
        <taxon>Caesalpinioideae</taxon>
        <taxon>Cassia clade</taxon>
        <taxon>Senna</taxon>
    </lineage>
</organism>
<protein>
    <submittedName>
        <fullName evidence="2">Uncharacterized protein</fullName>
    </submittedName>
</protein>
<feature type="compositionally biased region" description="Basic and acidic residues" evidence="1">
    <location>
        <begin position="44"/>
        <end position="61"/>
    </location>
</feature>
<evidence type="ECO:0000313" key="3">
    <source>
        <dbReference type="Proteomes" id="UP000634136"/>
    </source>
</evidence>
<dbReference type="EMBL" id="JAAIUW010000012">
    <property type="protein sequence ID" value="KAF7805537.1"/>
    <property type="molecule type" value="Genomic_DNA"/>
</dbReference>
<sequence length="94" mass="10274">MNPAAKIDPIESNLAQVIITKAKRKEAESIAASLSQRSPEQDSDDRKKEKDDAAQRRRYEKEVPVAYSREVALVISSAMSSATGTKASPTIGFH</sequence>
<dbReference type="AlphaFoldDB" id="A0A834W192"/>
<feature type="region of interest" description="Disordered" evidence="1">
    <location>
        <begin position="28"/>
        <end position="61"/>
    </location>
</feature>
<comment type="caution">
    <text evidence="2">The sequence shown here is derived from an EMBL/GenBank/DDBJ whole genome shotgun (WGS) entry which is preliminary data.</text>
</comment>
<dbReference type="Proteomes" id="UP000634136">
    <property type="component" value="Unassembled WGS sequence"/>
</dbReference>
<accession>A0A834W192</accession>
<evidence type="ECO:0000313" key="2">
    <source>
        <dbReference type="EMBL" id="KAF7805537.1"/>
    </source>
</evidence>
<keyword evidence="3" id="KW-1185">Reference proteome</keyword>